<sequence>MLPTQVVSARRGKGAKGGGGNAISSLLRSRVPLWVVALAALQILLLCQLYGWLAAATPVAVPAAVNPAAAAAPHTAAAVAAASSSAVLSSEAAAVPPPTVGVAISYPTTGEPLEVRATGAFERRPPAFASHGPDGGIFFSIVVAAYNQGKFLEETMKSIFGQAYDRWEVIIVNDGSTDTTWEVTLQLLMRHDGVNLLQNAHFREGNRGWKPFGDSGFAVSPPPDNVPRPGAPATGSVIMLHSDSDAGSAGASQHVTLAQHVAEPVLLRAWSKGMRVGGSPDASWSLYVDVTFVDGTHEWGYNLPFDTTDGGWQLRTAYLDRPTKPISSLEVYCMLRGKAGTAYFADVVVAQASRSACACPEGQVYVPSSAMPCAPCPPGASACLLGEPLFDAQAL</sequence>
<dbReference type="InterPro" id="IPR029044">
    <property type="entry name" value="Nucleotide-diphossugar_trans"/>
</dbReference>
<comment type="caution">
    <text evidence="4">The sequence shown here is derived from an EMBL/GenBank/DDBJ whole genome shotgun (WGS) entry which is preliminary data.</text>
</comment>
<dbReference type="AlphaFoldDB" id="A0A830HJ28"/>
<dbReference type="Gene3D" id="3.90.550.10">
    <property type="entry name" value="Spore Coat Polysaccharide Biosynthesis Protein SpsA, Chain A"/>
    <property type="match status" value="1"/>
</dbReference>
<organism evidence="4 5">
    <name type="scientific">Pycnococcus provasolii</name>
    <dbReference type="NCBI Taxonomy" id="41880"/>
    <lineage>
        <taxon>Eukaryota</taxon>
        <taxon>Viridiplantae</taxon>
        <taxon>Chlorophyta</taxon>
        <taxon>Pseudoscourfieldiophyceae</taxon>
        <taxon>Pseudoscourfieldiales</taxon>
        <taxon>Pycnococcaceae</taxon>
        <taxon>Pycnococcus</taxon>
    </lineage>
</organism>
<proteinExistence type="predicted"/>
<gene>
    <name evidence="4" type="ORF">PPROV_000404100</name>
</gene>
<feature type="transmembrane region" description="Helical" evidence="2">
    <location>
        <begin position="31"/>
        <end position="53"/>
    </location>
</feature>
<dbReference type="SUPFAM" id="SSF53448">
    <property type="entry name" value="Nucleotide-diphospho-sugar transferases"/>
    <property type="match status" value="1"/>
</dbReference>
<accession>A0A830HJ28</accession>
<dbReference type="PANTHER" id="PTHR43685:SF2">
    <property type="entry name" value="GLYCOSYLTRANSFERASE 2-LIKE DOMAIN-CONTAINING PROTEIN"/>
    <property type="match status" value="1"/>
</dbReference>
<dbReference type="OrthoDB" id="3784at2759"/>
<dbReference type="CDD" id="cd00761">
    <property type="entry name" value="Glyco_tranf_GTA_type"/>
    <property type="match status" value="1"/>
</dbReference>
<dbReference type="Pfam" id="PF00535">
    <property type="entry name" value="Glycos_transf_2"/>
    <property type="match status" value="1"/>
</dbReference>
<dbReference type="EMBL" id="BNJQ01000009">
    <property type="protein sequence ID" value="GHP05289.1"/>
    <property type="molecule type" value="Genomic_DNA"/>
</dbReference>
<keyword evidence="2" id="KW-0472">Membrane</keyword>
<evidence type="ECO:0000259" key="3">
    <source>
        <dbReference type="Pfam" id="PF00535"/>
    </source>
</evidence>
<evidence type="ECO:0000256" key="1">
    <source>
        <dbReference type="SAM" id="MobiDB-lite"/>
    </source>
</evidence>
<feature type="domain" description="Glycosyltransferase 2-like" evidence="3">
    <location>
        <begin position="140"/>
        <end position="198"/>
    </location>
</feature>
<dbReference type="InterPro" id="IPR001173">
    <property type="entry name" value="Glyco_trans_2-like"/>
</dbReference>
<dbReference type="PANTHER" id="PTHR43685">
    <property type="entry name" value="GLYCOSYLTRANSFERASE"/>
    <property type="match status" value="1"/>
</dbReference>
<evidence type="ECO:0000313" key="5">
    <source>
        <dbReference type="Proteomes" id="UP000660262"/>
    </source>
</evidence>
<keyword evidence="2" id="KW-1133">Transmembrane helix</keyword>
<evidence type="ECO:0000313" key="4">
    <source>
        <dbReference type="EMBL" id="GHP05289.1"/>
    </source>
</evidence>
<keyword evidence="5" id="KW-1185">Reference proteome</keyword>
<dbReference type="Proteomes" id="UP000660262">
    <property type="component" value="Unassembled WGS sequence"/>
</dbReference>
<dbReference type="InterPro" id="IPR050834">
    <property type="entry name" value="Glycosyltransf_2"/>
</dbReference>
<reference evidence="4" key="1">
    <citation type="submission" date="2020-10" db="EMBL/GenBank/DDBJ databases">
        <title>Unveiling of a novel bifunctional photoreceptor, Dualchrome1, isolated from a cosmopolitan green alga.</title>
        <authorList>
            <person name="Suzuki S."/>
            <person name="Kawachi M."/>
        </authorList>
    </citation>
    <scope>NUCLEOTIDE SEQUENCE</scope>
    <source>
        <strain evidence="4">NIES 2893</strain>
    </source>
</reference>
<evidence type="ECO:0000256" key="2">
    <source>
        <dbReference type="SAM" id="Phobius"/>
    </source>
</evidence>
<protein>
    <recommendedName>
        <fullName evidence="3">Glycosyltransferase 2-like domain-containing protein</fullName>
    </recommendedName>
</protein>
<name>A0A830HJ28_9CHLO</name>
<keyword evidence="2" id="KW-0812">Transmembrane</keyword>
<feature type="region of interest" description="Disordered" evidence="1">
    <location>
        <begin position="1"/>
        <end position="21"/>
    </location>
</feature>